<keyword evidence="9" id="KW-1185">Reference proteome</keyword>
<dbReference type="InterPro" id="IPR002104">
    <property type="entry name" value="Integrase_catalytic"/>
</dbReference>
<keyword evidence="3" id="KW-0233">DNA recombination</keyword>
<evidence type="ECO:0000256" key="1">
    <source>
        <dbReference type="ARBA" id="ARBA00008857"/>
    </source>
</evidence>
<dbReference type="PANTHER" id="PTHR30349">
    <property type="entry name" value="PHAGE INTEGRASE-RELATED"/>
    <property type="match status" value="1"/>
</dbReference>
<evidence type="ECO:0000313" key="8">
    <source>
        <dbReference type="EMBL" id="MEE6311027.1"/>
    </source>
</evidence>
<dbReference type="Pfam" id="PF00589">
    <property type="entry name" value="Phage_integrase"/>
    <property type="match status" value="1"/>
</dbReference>
<dbReference type="PANTHER" id="PTHR30349:SF64">
    <property type="entry name" value="PROPHAGE INTEGRASE INTD-RELATED"/>
    <property type="match status" value="1"/>
</dbReference>
<keyword evidence="2 4" id="KW-0238">DNA-binding</keyword>
<dbReference type="InterPro" id="IPR011010">
    <property type="entry name" value="DNA_brk_join_enz"/>
</dbReference>
<accession>A0ABU7SN87</accession>
<protein>
    <submittedName>
        <fullName evidence="8">Site-specific integrase</fullName>
    </submittedName>
</protein>
<evidence type="ECO:0000259" key="7">
    <source>
        <dbReference type="PROSITE" id="PS51900"/>
    </source>
</evidence>
<dbReference type="CDD" id="cd01189">
    <property type="entry name" value="INT_ICEBs1_C_like"/>
    <property type="match status" value="1"/>
</dbReference>
<dbReference type="PROSITE" id="PS51900">
    <property type="entry name" value="CB"/>
    <property type="match status" value="1"/>
</dbReference>
<dbReference type="InterPro" id="IPR050090">
    <property type="entry name" value="Tyrosine_recombinase_XerCD"/>
</dbReference>
<dbReference type="Gene3D" id="1.10.443.10">
    <property type="entry name" value="Intergrase catalytic core"/>
    <property type="match status" value="1"/>
</dbReference>
<evidence type="ECO:0000259" key="6">
    <source>
        <dbReference type="PROSITE" id="PS51898"/>
    </source>
</evidence>
<organism evidence="8 9">
    <name type="scientific">Plantactinospora veratri</name>
    <dbReference type="NCBI Taxonomy" id="1436122"/>
    <lineage>
        <taxon>Bacteria</taxon>
        <taxon>Bacillati</taxon>
        <taxon>Actinomycetota</taxon>
        <taxon>Actinomycetes</taxon>
        <taxon>Micromonosporales</taxon>
        <taxon>Micromonosporaceae</taxon>
        <taxon>Plantactinospora</taxon>
    </lineage>
</organism>
<evidence type="ECO:0000256" key="4">
    <source>
        <dbReference type="PROSITE-ProRule" id="PRU01248"/>
    </source>
</evidence>
<gene>
    <name evidence="8" type="ORF">V1634_29735</name>
</gene>
<evidence type="ECO:0000256" key="5">
    <source>
        <dbReference type="SAM" id="MobiDB-lite"/>
    </source>
</evidence>
<evidence type="ECO:0000256" key="2">
    <source>
        <dbReference type="ARBA" id="ARBA00023125"/>
    </source>
</evidence>
<dbReference type="InterPro" id="IPR013762">
    <property type="entry name" value="Integrase-like_cat_sf"/>
</dbReference>
<feature type="domain" description="Core-binding (CB)" evidence="7">
    <location>
        <begin position="79"/>
        <end position="160"/>
    </location>
</feature>
<dbReference type="EMBL" id="JAZGQL010000030">
    <property type="protein sequence ID" value="MEE6311027.1"/>
    <property type="molecule type" value="Genomic_DNA"/>
</dbReference>
<dbReference type="Proteomes" id="UP001339911">
    <property type="component" value="Unassembled WGS sequence"/>
</dbReference>
<reference evidence="8 9" key="1">
    <citation type="submission" date="2024-01" db="EMBL/GenBank/DDBJ databases">
        <title>Genome insights into Plantactinospora veratri sp. nov.</title>
        <authorList>
            <person name="Wang L."/>
        </authorList>
    </citation>
    <scope>NUCLEOTIDE SEQUENCE [LARGE SCALE GENOMIC DNA]</scope>
    <source>
        <strain evidence="8 9">NEAU-FHS4</strain>
    </source>
</reference>
<evidence type="ECO:0000256" key="3">
    <source>
        <dbReference type="ARBA" id="ARBA00023172"/>
    </source>
</evidence>
<proteinExistence type="inferred from homology"/>
<dbReference type="RefSeq" id="WP_331211044.1">
    <property type="nucleotide sequence ID" value="NZ_JAZGQL010000030.1"/>
</dbReference>
<comment type="similarity">
    <text evidence="1">Belongs to the 'phage' integrase family.</text>
</comment>
<feature type="domain" description="Tyr recombinase" evidence="6">
    <location>
        <begin position="181"/>
        <end position="377"/>
    </location>
</feature>
<dbReference type="InterPro" id="IPR044068">
    <property type="entry name" value="CB"/>
</dbReference>
<dbReference type="PROSITE" id="PS51898">
    <property type="entry name" value="TYR_RECOMBINASE"/>
    <property type="match status" value="1"/>
</dbReference>
<name>A0ABU7SN87_9ACTN</name>
<dbReference type="Gene3D" id="1.10.150.130">
    <property type="match status" value="1"/>
</dbReference>
<comment type="caution">
    <text evidence="8">The sequence shown here is derived from an EMBL/GenBank/DDBJ whole genome shotgun (WGS) entry which is preliminary data.</text>
</comment>
<sequence length="422" mass="46705">MARARVVKERTNIPGVRKATRTYPDGRKIVRWEVQIKDALGKLRHVGTYDDKEEARRARNEARASVDAGTFVARSAGAVTFLSVAEAWLRTPAVRRLKESTRYGYERIMRHSLEPFHAVPVGRLGYEECSTLIGDAMATHAASTVGHILHVLRKVFDHAVKSGYIRANPAREVAKPKKGSKRVEIVLQPVDIARILASIPDARGDRPDRWRLLVELAVESGCRAGELAGLRVHRLNPDRRLLVVEETSQEVNGKVVLGTPKTKAGFRTVDNLSADLCRRLAAHVAGMAPDDFVFGDGDQPYRHNNFNNRVFKPVVKALGLEYARFHDVRHFHASAMLLLVGEGRVGEVARRLGHSKPSMTLDVYGHVLEHQSRDVSAAFAALLAEGRKRATTPPPTPVRPAESATEAGVVDLGAERRRRRAG</sequence>
<feature type="region of interest" description="Disordered" evidence="5">
    <location>
        <begin position="386"/>
        <end position="422"/>
    </location>
</feature>
<evidence type="ECO:0000313" key="9">
    <source>
        <dbReference type="Proteomes" id="UP001339911"/>
    </source>
</evidence>
<dbReference type="SUPFAM" id="SSF56349">
    <property type="entry name" value="DNA breaking-rejoining enzymes"/>
    <property type="match status" value="1"/>
</dbReference>
<dbReference type="InterPro" id="IPR010998">
    <property type="entry name" value="Integrase_recombinase_N"/>
</dbReference>